<comment type="similarity">
    <text evidence="2">Belongs to the dGTPase family. Type 2 subfamily.</text>
</comment>
<dbReference type="PANTHER" id="PTHR11373:SF40">
    <property type="entry name" value="DEOXYGUANOSINETRIPHOSPHATE TRIPHOSPHOHYDROLASE-LIKE PROTEIN 2"/>
    <property type="match status" value="1"/>
</dbReference>
<dbReference type="InterPro" id="IPR026875">
    <property type="entry name" value="PHydrolase_assoc_dom"/>
</dbReference>
<comment type="caution">
    <text evidence="4">The sequence shown here is derived from an EMBL/GenBank/DDBJ whole genome shotgun (WGS) entry which is preliminary data.</text>
</comment>
<dbReference type="InterPro" id="IPR003607">
    <property type="entry name" value="HD/PDEase_dom"/>
</dbReference>
<dbReference type="EMBL" id="BSOT01000005">
    <property type="protein sequence ID" value="GLR69932.1"/>
    <property type="molecule type" value="Genomic_DNA"/>
</dbReference>
<dbReference type="HAMAP" id="MF_01212">
    <property type="entry name" value="dGTPase_type2"/>
    <property type="match status" value="1"/>
</dbReference>
<dbReference type="GO" id="GO:0006203">
    <property type="term" value="P:dGTP catabolic process"/>
    <property type="evidence" value="ECO:0007669"/>
    <property type="project" value="TreeGrafter"/>
</dbReference>
<dbReference type="InterPro" id="IPR006674">
    <property type="entry name" value="HD_domain"/>
</dbReference>
<evidence type="ECO:0000259" key="3">
    <source>
        <dbReference type="PROSITE" id="PS51831"/>
    </source>
</evidence>
<evidence type="ECO:0000313" key="4">
    <source>
        <dbReference type="EMBL" id="GLR69932.1"/>
    </source>
</evidence>
<organism evidence="4 5">
    <name type="scientific">Agaribacter marinus</name>
    <dbReference type="NCBI Taxonomy" id="1431249"/>
    <lineage>
        <taxon>Bacteria</taxon>
        <taxon>Pseudomonadati</taxon>
        <taxon>Pseudomonadota</taxon>
        <taxon>Gammaproteobacteria</taxon>
        <taxon>Alteromonadales</taxon>
        <taxon>Alteromonadaceae</taxon>
        <taxon>Agaribacter</taxon>
    </lineage>
</organism>
<reference evidence="4" key="2">
    <citation type="submission" date="2023-01" db="EMBL/GenBank/DDBJ databases">
        <title>Draft genome sequence of Agaribacter marinus strain NBRC 110023.</title>
        <authorList>
            <person name="Sun Q."/>
            <person name="Mori K."/>
        </authorList>
    </citation>
    <scope>NUCLEOTIDE SEQUENCE</scope>
    <source>
        <strain evidence="4">NBRC 110023</strain>
    </source>
</reference>
<dbReference type="AlphaFoldDB" id="A0AA37WHJ1"/>
<evidence type="ECO:0000256" key="2">
    <source>
        <dbReference type="HAMAP-Rule" id="MF_01212"/>
    </source>
</evidence>
<dbReference type="NCBIfam" id="TIGR01353">
    <property type="entry name" value="dGTP_triPase"/>
    <property type="match status" value="1"/>
</dbReference>
<gene>
    <name evidence="4" type="ORF">GCM10007852_08400</name>
</gene>
<dbReference type="NCBIfam" id="NF041026">
    <property type="entry name" value="antiphage_dGTPase"/>
    <property type="match status" value="1"/>
</dbReference>
<dbReference type="NCBIfam" id="NF003701">
    <property type="entry name" value="PRK05318.1"/>
    <property type="match status" value="1"/>
</dbReference>
<dbReference type="PROSITE" id="PS51831">
    <property type="entry name" value="HD"/>
    <property type="match status" value="1"/>
</dbReference>
<dbReference type="SMART" id="SM00471">
    <property type="entry name" value="HDc"/>
    <property type="match status" value="1"/>
</dbReference>
<evidence type="ECO:0000313" key="5">
    <source>
        <dbReference type="Proteomes" id="UP001156601"/>
    </source>
</evidence>
<name>A0AA37WHJ1_9ALTE</name>
<dbReference type="Pfam" id="PF01966">
    <property type="entry name" value="HD"/>
    <property type="match status" value="1"/>
</dbReference>
<reference evidence="4" key="1">
    <citation type="journal article" date="2014" name="Int. J. Syst. Evol. Microbiol.">
        <title>Complete genome sequence of Corynebacterium casei LMG S-19264T (=DSM 44701T), isolated from a smear-ripened cheese.</title>
        <authorList>
            <consortium name="US DOE Joint Genome Institute (JGI-PGF)"/>
            <person name="Walter F."/>
            <person name="Albersmeier A."/>
            <person name="Kalinowski J."/>
            <person name="Ruckert C."/>
        </authorList>
    </citation>
    <scope>NUCLEOTIDE SEQUENCE</scope>
    <source>
        <strain evidence="4">NBRC 110023</strain>
    </source>
</reference>
<dbReference type="PANTHER" id="PTHR11373">
    <property type="entry name" value="DEOXYNUCLEOSIDE TRIPHOSPHATE TRIPHOSPHOHYDROLASE"/>
    <property type="match status" value="1"/>
</dbReference>
<dbReference type="Proteomes" id="UP001156601">
    <property type="component" value="Unassembled WGS sequence"/>
</dbReference>
<dbReference type="InterPro" id="IPR050135">
    <property type="entry name" value="dGTPase-like"/>
</dbReference>
<dbReference type="Gene3D" id="1.10.3210.10">
    <property type="entry name" value="Hypothetical protein af1432"/>
    <property type="match status" value="1"/>
</dbReference>
<evidence type="ECO:0000256" key="1">
    <source>
        <dbReference type="ARBA" id="ARBA00022801"/>
    </source>
</evidence>
<accession>A0AA37WHJ1</accession>
<dbReference type="InterPro" id="IPR006261">
    <property type="entry name" value="dGTPase"/>
</dbReference>
<protein>
    <recommendedName>
        <fullName evidence="2">Deoxyguanosinetriphosphate triphosphohydrolase-like protein</fullName>
    </recommendedName>
</protein>
<keyword evidence="1 2" id="KW-0378">Hydrolase</keyword>
<dbReference type="CDD" id="cd00077">
    <property type="entry name" value="HDc"/>
    <property type="match status" value="1"/>
</dbReference>
<proteinExistence type="inferred from homology"/>
<sequence length="438" mass="49849">MNAWLTRKTERASQHDGDIRTPFQRDKARIMHAASFRRLQAKTQVVGVGISDFYRTRLTHSLEAAQIGTGIVAHLKATQPELSANLSLDEYLIEAICLGHDIGHPPFGHGGEVALHYMMSAHGGFEGNGQTFRILTSLESYSESDGMNLARRSLLGVLKYPNFIETLDKKRKYPVKTDKLNTVNTAHWVPPKGIFSCDKNTFDWVVSPLSSEDKLQLMSLADLEDGKQKTQFKSIDCSIMELADDIAYAVHDLEDAVVMSLIDQMRYHKEVTVSLRELNIPWLSENALRIEEQLFSGKTFPRKNAIGGLVNAFITAIKMHSLNAFKEPLLDTNAYLPSHFAIALNTFKQFVFRHVIRKPEIQILEYKGQQMIMAMFEVFANEPQRLLPENTARRWKEAKNSHMEMRIIADYVSGMTDEYASRIYANLFLPKSHRITDR</sequence>
<dbReference type="SUPFAM" id="SSF109604">
    <property type="entry name" value="HD-domain/PDEase-like"/>
    <property type="match status" value="1"/>
</dbReference>
<feature type="domain" description="HD" evidence="3">
    <location>
        <begin position="57"/>
        <end position="249"/>
    </location>
</feature>
<dbReference type="InterPro" id="IPR023023">
    <property type="entry name" value="dNTPase_2"/>
</dbReference>
<dbReference type="Pfam" id="PF13286">
    <property type="entry name" value="HD_assoc"/>
    <property type="match status" value="1"/>
</dbReference>
<keyword evidence="5" id="KW-1185">Reference proteome</keyword>
<dbReference type="GO" id="GO:0008832">
    <property type="term" value="F:dGTPase activity"/>
    <property type="evidence" value="ECO:0007669"/>
    <property type="project" value="TreeGrafter"/>
</dbReference>
<dbReference type="RefSeq" id="WP_284216239.1">
    <property type="nucleotide sequence ID" value="NZ_BSOT01000005.1"/>
</dbReference>